<evidence type="ECO:0000313" key="8">
    <source>
        <dbReference type="EMBL" id="KTR09711.1"/>
    </source>
</evidence>
<comment type="caution">
    <text evidence="8">The sequence shown here is derived from an EMBL/GenBank/DDBJ whole genome shotgun (WGS) entry which is preliminary data.</text>
</comment>
<dbReference type="PATRIC" id="fig|33881.3.peg.450"/>
<evidence type="ECO:0000256" key="3">
    <source>
        <dbReference type="ARBA" id="ARBA00022692"/>
    </source>
</evidence>
<keyword evidence="2" id="KW-1003">Cell membrane</keyword>
<feature type="domain" description="ABC3 transporter permease C-terminal" evidence="7">
    <location>
        <begin position="95"/>
        <end position="206"/>
    </location>
</feature>
<keyword evidence="5 6" id="KW-0472">Membrane</keyword>
<evidence type="ECO:0000256" key="2">
    <source>
        <dbReference type="ARBA" id="ARBA00022475"/>
    </source>
</evidence>
<evidence type="ECO:0000256" key="5">
    <source>
        <dbReference type="ARBA" id="ARBA00023136"/>
    </source>
</evidence>
<dbReference type="OrthoDB" id="5089158at2"/>
<protein>
    <recommendedName>
        <fullName evidence="7">ABC3 transporter permease C-terminal domain-containing protein</fullName>
    </recommendedName>
</protein>
<dbReference type="GO" id="GO:0005886">
    <property type="term" value="C:plasma membrane"/>
    <property type="evidence" value="ECO:0007669"/>
    <property type="project" value="UniProtKB-SubCell"/>
</dbReference>
<dbReference type="AlphaFoldDB" id="A0A175S2V7"/>
<dbReference type="Pfam" id="PF02687">
    <property type="entry name" value="FtsX"/>
    <property type="match status" value="1"/>
</dbReference>
<evidence type="ECO:0000256" key="4">
    <source>
        <dbReference type="ARBA" id="ARBA00022989"/>
    </source>
</evidence>
<keyword evidence="4 6" id="KW-1133">Transmembrane helix</keyword>
<proteinExistence type="predicted"/>
<feature type="transmembrane region" description="Helical" evidence="6">
    <location>
        <begin position="94"/>
        <end position="115"/>
    </location>
</feature>
<name>A0A175S2V7_9MICO</name>
<evidence type="ECO:0000313" key="9">
    <source>
        <dbReference type="Proteomes" id="UP000078252"/>
    </source>
</evidence>
<keyword evidence="3 6" id="KW-0812">Transmembrane</keyword>
<gene>
    <name evidence="8" type="ORF">NS184_02485</name>
</gene>
<dbReference type="Proteomes" id="UP000078252">
    <property type="component" value="Unassembled WGS sequence"/>
</dbReference>
<evidence type="ECO:0000259" key="7">
    <source>
        <dbReference type="Pfam" id="PF02687"/>
    </source>
</evidence>
<feature type="non-terminal residue" evidence="8">
    <location>
        <position position="1"/>
    </location>
</feature>
<comment type="subcellular location">
    <subcellularLocation>
        <location evidence="1">Cell membrane</location>
        <topology evidence="1">Multi-pass membrane protein</topology>
    </subcellularLocation>
</comment>
<reference evidence="8 9" key="1">
    <citation type="journal article" date="2016" name="Front. Microbiol.">
        <title>Genomic Resource of Rice Seed Associated Bacteria.</title>
        <authorList>
            <person name="Midha S."/>
            <person name="Bansal K."/>
            <person name="Sharma S."/>
            <person name="Kumar N."/>
            <person name="Patil P.P."/>
            <person name="Chaudhry V."/>
            <person name="Patil P.B."/>
        </authorList>
    </citation>
    <scope>NUCLEOTIDE SEQUENCE [LARGE SCALE GENOMIC DNA]</scope>
    <source>
        <strain evidence="8 9">NS184</strain>
    </source>
</reference>
<dbReference type="STRING" id="33881.NS184_02485"/>
<sequence length="220" mass="22851">DHPDATTTIPAVLDEQDPPIQIGVFMTKATAERYRVPAVDGLLVTRLDGDVSPEQVGELASAWQSYGGSARAEASAPSFSYEAGPIDASAPVRALALALAAAVTIGATAVAIGLARADGRRDDEVLDAIGAAPRLRRRTTAWQAAILTSVGAVIGTVLGLLPIRALTLRFGETPPGVSHMPFVADWPVLALLAIGLPVLVTAGTWLTAGRGRRLAVRRAH</sequence>
<accession>A0A175S2V7</accession>
<feature type="transmembrane region" description="Helical" evidence="6">
    <location>
        <begin position="186"/>
        <end position="208"/>
    </location>
</feature>
<organism evidence="8 9">
    <name type="scientific">Curtobacterium luteum</name>
    <dbReference type="NCBI Taxonomy" id="33881"/>
    <lineage>
        <taxon>Bacteria</taxon>
        <taxon>Bacillati</taxon>
        <taxon>Actinomycetota</taxon>
        <taxon>Actinomycetes</taxon>
        <taxon>Micrococcales</taxon>
        <taxon>Microbacteriaceae</taxon>
        <taxon>Curtobacterium</taxon>
    </lineage>
</organism>
<evidence type="ECO:0000256" key="6">
    <source>
        <dbReference type="SAM" id="Phobius"/>
    </source>
</evidence>
<feature type="transmembrane region" description="Helical" evidence="6">
    <location>
        <begin position="144"/>
        <end position="166"/>
    </location>
</feature>
<evidence type="ECO:0000256" key="1">
    <source>
        <dbReference type="ARBA" id="ARBA00004651"/>
    </source>
</evidence>
<dbReference type="InterPro" id="IPR003838">
    <property type="entry name" value="ABC3_permease_C"/>
</dbReference>
<dbReference type="RefSeq" id="WP_152998014.1">
    <property type="nucleotide sequence ID" value="NZ_LDQC01000014.1"/>
</dbReference>
<dbReference type="EMBL" id="LDQC01000014">
    <property type="protein sequence ID" value="KTR09711.1"/>
    <property type="molecule type" value="Genomic_DNA"/>
</dbReference>